<keyword evidence="3" id="KW-1185">Reference proteome</keyword>
<organism evidence="2 3">
    <name type="scientific">Protopolystoma xenopodis</name>
    <dbReference type="NCBI Taxonomy" id="117903"/>
    <lineage>
        <taxon>Eukaryota</taxon>
        <taxon>Metazoa</taxon>
        <taxon>Spiralia</taxon>
        <taxon>Lophotrochozoa</taxon>
        <taxon>Platyhelminthes</taxon>
        <taxon>Monogenea</taxon>
        <taxon>Polyopisthocotylea</taxon>
        <taxon>Polystomatidea</taxon>
        <taxon>Polystomatidae</taxon>
        <taxon>Protopolystoma</taxon>
    </lineage>
</organism>
<feature type="compositionally biased region" description="Polar residues" evidence="1">
    <location>
        <begin position="1"/>
        <end position="29"/>
    </location>
</feature>
<proteinExistence type="predicted"/>
<evidence type="ECO:0000256" key="1">
    <source>
        <dbReference type="SAM" id="MobiDB-lite"/>
    </source>
</evidence>
<dbReference type="AlphaFoldDB" id="A0A3S5CS71"/>
<name>A0A3S5CS71_9PLAT</name>
<gene>
    <name evidence="2" type="ORF">PXEA_LOCUS25590</name>
</gene>
<evidence type="ECO:0000313" key="2">
    <source>
        <dbReference type="EMBL" id="VEL32150.1"/>
    </source>
</evidence>
<feature type="region of interest" description="Disordered" evidence="1">
    <location>
        <begin position="140"/>
        <end position="198"/>
    </location>
</feature>
<reference evidence="2" key="1">
    <citation type="submission" date="2018-11" db="EMBL/GenBank/DDBJ databases">
        <authorList>
            <consortium name="Pathogen Informatics"/>
        </authorList>
    </citation>
    <scope>NUCLEOTIDE SEQUENCE</scope>
</reference>
<sequence>MNQINSPTESQSSDSQEVNKVSGQKSTKSACPVVHSSKTTPLYSQHRDVFPRLELSDSVDTKRRLDKKLFKSFGPAASGYKEDMSSKQHLLQQDTYDIKSGCASASKATKLVDKVKSSSNPFLQSNSHVNLAMPSHTILKRKYSSSHSASDSDKASAPSRKKLTRSAGPALLDSKSLMGPKQQECSSETDSDSDSDSTYALSVPKINLVSKSLVQPCTHADVTKSIQAKLFVAAPNSCSSDSDSDSPKASKPLLQKEIHHSGSAISCSNAVFSHKQHTLCLDTSSATNLSASKVTNPAQQVKGASNLFNQMRQSEEASKPSAKKPSAGPLVCGSKSIAG</sequence>
<accession>A0A3S5CS71</accession>
<protein>
    <submittedName>
        <fullName evidence="2">Uncharacterized protein</fullName>
    </submittedName>
</protein>
<dbReference type="Proteomes" id="UP000784294">
    <property type="component" value="Unassembled WGS sequence"/>
</dbReference>
<comment type="caution">
    <text evidence="2">The sequence shown here is derived from an EMBL/GenBank/DDBJ whole genome shotgun (WGS) entry which is preliminary data.</text>
</comment>
<feature type="region of interest" description="Disordered" evidence="1">
    <location>
        <begin position="1"/>
        <end position="38"/>
    </location>
</feature>
<feature type="non-terminal residue" evidence="2">
    <location>
        <position position="339"/>
    </location>
</feature>
<evidence type="ECO:0000313" key="3">
    <source>
        <dbReference type="Proteomes" id="UP000784294"/>
    </source>
</evidence>
<feature type="compositionally biased region" description="Polar residues" evidence="1">
    <location>
        <begin position="300"/>
        <end position="312"/>
    </location>
</feature>
<dbReference type="EMBL" id="CAAALY010130875">
    <property type="protein sequence ID" value="VEL32150.1"/>
    <property type="molecule type" value="Genomic_DNA"/>
</dbReference>
<feature type="region of interest" description="Disordered" evidence="1">
    <location>
        <begin position="300"/>
        <end position="339"/>
    </location>
</feature>